<comment type="caution">
    <text evidence="1">The sequence shown here is derived from an EMBL/GenBank/DDBJ whole genome shotgun (WGS) entry which is preliminary data.</text>
</comment>
<protein>
    <submittedName>
        <fullName evidence="1">Uncharacterized protein</fullName>
    </submittedName>
</protein>
<dbReference type="EMBL" id="JACXVP010000003">
    <property type="protein sequence ID" value="KAG5615157.1"/>
    <property type="molecule type" value="Genomic_DNA"/>
</dbReference>
<evidence type="ECO:0000313" key="2">
    <source>
        <dbReference type="Proteomes" id="UP000824120"/>
    </source>
</evidence>
<gene>
    <name evidence="1" type="ORF">H5410_014981</name>
</gene>
<keyword evidence="2" id="KW-1185">Reference proteome</keyword>
<name>A0A9J5ZSB5_SOLCO</name>
<accession>A0A9J5ZSB5</accession>
<reference evidence="1 2" key="1">
    <citation type="submission" date="2020-09" db="EMBL/GenBank/DDBJ databases">
        <title>De no assembly of potato wild relative species, Solanum commersonii.</title>
        <authorList>
            <person name="Cho K."/>
        </authorList>
    </citation>
    <scope>NUCLEOTIDE SEQUENCE [LARGE SCALE GENOMIC DNA]</scope>
    <source>
        <strain evidence="1">LZ3.2</strain>
        <tissue evidence="1">Leaf</tissue>
    </source>
</reference>
<dbReference type="Proteomes" id="UP000824120">
    <property type="component" value="Chromosome 3"/>
</dbReference>
<dbReference type="AlphaFoldDB" id="A0A9J5ZSB5"/>
<proteinExistence type="predicted"/>
<organism evidence="1 2">
    <name type="scientific">Solanum commersonii</name>
    <name type="common">Commerson's wild potato</name>
    <name type="synonym">Commerson's nightshade</name>
    <dbReference type="NCBI Taxonomy" id="4109"/>
    <lineage>
        <taxon>Eukaryota</taxon>
        <taxon>Viridiplantae</taxon>
        <taxon>Streptophyta</taxon>
        <taxon>Embryophyta</taxon>
        <taxon>Tracheophyta</taxon>
        <taxon>Spermatophyta</taxon>
        <taxon>Magnoliopsida</taxon>
        <taxon>eudicotyledons</taxon>
        <taxon>Gunneridae</taxon>
        <taxon>Pentapetalae</taxon>
        <taxon>asterids</taxon>
        <taxon>lamiids</taxon>
        <taxon>Solanales</taxon>
        <taxon>Solanaceae</taxon>
        <taxon>Solanoideae</taxon>
        <taxon>Solaneae</taxon>
        <taxon>Solanum</taxon>
    </lineage>
</organism>
<sequence>MIYSNCERNKTRYGGNKAMGIKPTKTEQNDKVIRQNFISAELMENYCKTRKTLLTMDQHTEDTPQFVNMRKEKKTSDYAILKLKP</sequence>
<evidence type="ECO:0000313" key="1">
    <source>
        <dbReference type="EMBL" id="KAG5615157.1"/>
    </source>
</evidence>